<keyword evidence="3" id="KW-0413">Isomerase</keyword>
<accession>A0ABS9Z7V6</accession>
<keyword evidence="4" id="KW-1185">Reference proteome</keyword>
<dbReference type="EMBL" id="JAIVFP010000001">
    <property type="protein sequence ID" value="MCI4683460.1"/>
    <property type="molecule type" value="Genomic_DNA"/>
</dbReference>
<dbReference type="PROSITE" id="PS51257">
    <property type="entry name" value="PROKAR_LIPOPROTEIN"/>
    <property type="match status" value="1"/>
</dbReference>
<feature type="chain" id="PRO_5045641105" evidence="2">
    <location>
        <begin position="29"/>
        <end position="306"/>
    </location>
</feature>
<dbReference type="SUPFAM" id="SSF109998">
    <property type="entry name" value="Triger factor/SurA peptide-binding domain-like"/>
    <property type="match status" value="1"/>
</dbReference>
<dbReference type="PANTHER" id="PTHR47637:SF1">
    <property type="entry name" value="CHAPERONE SURA"/>
    <property type="match status" value="1"/>
</dbReference>
<dbReference type="InterPro" id="IPR027304">
    <property type="entry name" value="Trigger_fact/SurA_dom_sf"/>
</dbReference>
<keyword evidence="1 2" id="KW-0732">Signal</keyword>
<dbReference type="Proteomes" id="UP001139104">
    <property type="component" value="Unassembled WGS sequence"/>
</dbReference>
<comment type="caution">
    <text evidence="3">The sequence shown here is derived from an EMBL/GenBank/DDBJ whole genome shotgun (WGS) entry which is preliminary data.</text>
</comment>
<evidence type="ECO:0000313" key="4">
    <source>
        <dbReference type="Proteomes" id="UP001139104"/>
    </source>
</evidence>
<proteinExistence type="predicted"/>
<protein>
    <submittedName>
        <fullName evidence="3">Peptidylprolyl isomerase</fullName>
    </submittedName>
</protein>
<dbReference type="InterPro" id="IPR050280">
    <property type="entry name" value="OMP_Chaperone_SurA"/>
</dbReference>
<gene>
    <name evidence="3" type="ORF">K2U94_11905</name>
</gene>
<dbReference type="Gene3D" id="1.10.4030.10">
    <property type="entry name" value="Porin chaperone SurA, peptide-binding domain"/>
    <property type="match status" value="1"/>
</dbReference>
<dbReference type="PANTHER" id="PTHR47637">
    <property type="entry name" value="CHAPERONE SURA"/>
    <property type="match status" value="1"/>
</dbReference>
<dbReference type="GO" id="GO:0016853">
    <property type="term" value="F:isomerase activity"/>
    <property type="evidence" value="ECO:0007669"/>
    <property type="project" value="UniProtKB-KW"/>
</dbReference>
<evidence type="ECO:0000256" key="1">
    <source>
        <dbReference type="ARBA" id="ARBA00022729"/>
    </source>
</evidence>
<reference evidence="3" key="1">
    <citation type="journal article" date="2022" name="ISME J.">
        <title>Identification of active gaseous-alkane degraders at natural gas seeps.</title>
        <authorList>
            <person name="Farhan Ul Haque M."/>
            <person name="Hernandez M."/>
            <person name="Crombie A.T."/>
            <person name="Murrell J.C."/>
        </authorList>
    </citation>
    <scope>NUCLEOTIDE SEQUENCE</scope>
    <source>
        <strain evidence="3">PC2</strain>
    </source>
</reference>
<organism evidence="3 4">
    <name type="scientific">Candidatus Rhodoblastus alkanivorans</name>
    <dbReference type="NCBI Taxonomy" id="2954117"/>
    <lineage>
        <taxon>Bacteria</taxon>
        <taxon>Pseudomonadati</taxon>
        <taxon>Pseudomonadota</taxon>
        <taxon>Alphaproteobacteria</taxon>
        <taxon>Hyphomicrobiales</taxon>
        <taxon>Rhodoblastaceae</taxon>
        <taxon>Rhodoblastus</taxon>
    </lineage>
</organism>
<evidence type="ECO:0000256" key="2">
    <source>
        <dbReference type="SAM" id="SignalP"/>
    </source>
</evidence>
<evidence type="ECO:0000313" key="3">
    <source>
        <dbReference type="EMBL" id="MCI4683460.1"/>
    </source>
</evidence>
<sequence length="306" mass="32875">MKGNFGGSARLFALVLMALAACWPAAGARAQSVVATVNGDAITTYDIAQRARLLRAIGQPSSSSAALESLIESRVKATEINKYQIHISASQFGPTIHYFAEKGHMSDAQLQQRVAAAHIDPKHVENFFAIHQAFVLYARARNRAVEVSREAVDAEIARDKSISKEKTYTLRQVVLIVPPSAGAAGLQAAVKKMAALRARFTNCETGVKIATEMGDFVVRDPITRTSSQLGDQLTALLDKTPLGHLSGPNRDSTGIAAVAVCERKAAGSDAERKLAQDKVLQRIVEKQADALYADLRARAVIVKTGK</sequence>
<dbReference type="RefSeq" id="WP_243067410.1">
    <property type="nucleotide sequence ID" value="NZ_JAIVFK010000013.1"/>
</dbReference>
<name>A0ABS9Z7V6_9HYPH</name>
<feature type="signal peptide" evidence="2">
    <location>
        <begin position="1"/>
        <end position="28"/>
    </location>
</feature>